<dbReference type="GO" id="GO:0006641">
    <property type="term" value="P:triglyceride metabolic process"/>
    <property type="evidence" value="ECO:0007669"/>
    <property type="project" value="TreeGrafter"/>
</dbReference>
<evidence type="ECO:0000256" key="3">
    <source>
        <dbReference type="ARBA" id="ARBA00022777"/>
    </source>
</evidence>
<evidence type="ECO:0000259" key="4">
    <source>
        <dbReference type="Pfam" id="PF00370"/>
    </source>
</evidence>
<protein>
    <recommendedName>
        <fullName evidence="4">Carbohydrate kinase FGGY N-terminal domain-containing protein</fullName>
    </recommendedName>
</protein>
<evidence type="ECO:0000313" key="5">
    <source>
        <dbReference type="EMBL" id="KAG0473400.1"/>
    </source>
</evidence>
<proteinExistence type="inferred from homology"/>
<dbReference type="GO" id="GO:0046167">
    <property type="term" value="P:glycerol-3-phosphate biosynthetic process"/>
    <property type="evidence" value="ECO:0007669"/>
    <property type="project" value="TreeGrafter"/>
</dbReference>
<gene>
    <name evidence="5" type="ORF">HPP92_015257</name>
</gene>
<name>A0A835QN75_VANPL</name>
<keyword evidence="2" id="KW-0808">Transferase</keyword>
<dbReference type="PANTHER" id="PTHR10196:SF69">
    <property type="entry name" value="GLYCEROL KINASE"/>
    <property type="match status" value="1"/>
</dbReference>
<keyword evidence="6" id="KW-1185">Reference proteome</keyword>
<sequence length="224" mass="25464">MKKKKKKPSGDSASWIRASPLHQLRPSIPIMWSSHSSMSKQEHDPLEILESMKVCTAEAQDKAAADGYNVDRGRKAIRIKNQRETTVIWGKLTELPLYNANVWIEARTKLISRWFGGINWVAFQRMASFWNSYCLVLGDQHAAMLGQLCRKGQAKRRYGLAVQWLRDVFVIIESASEIEEMAEMVENTGGLFAPSWSDDARGVCVDIIWFTNNAHIATYVLESM</sequence>
<comment type="similarity">
    <text evidence="1">Belongs to the FGGY kinase family.</text>
</comment>
<accession>A0A835QN75</accession>
<evidence type="ECO:0000313" key="6">
    <source>
        <dbReference type="Proteomes" id="UP000636800"/>
    </source>
</evidence>
<dbReference type="EMBL" id="JADCNL010000007">
    <property type="protein sequence ID" value="KAG0473400.1"/>
    <property type="molecule type" value="Genomic_DNA"/>
</dbReference>
<dbReference type="PANTHER" id="PTHR10196">
    <property type="entry name" value="SUGAR KINASE"/>
    <property type="match status" value="1"/>
</dbReference>
<dbReference type="GO" id="GO:0006071">
    <property type="term" value="P:glycerol metabolic process"/>
    <property type="evidence" value="ECO:0007669"/>
    <property type="project" value="TreeGrafter"/>
</dbReference>
<comment type="caution">
    <text evidence="5">The sequence shown here is derived from an EMBL/GenBank/DDBJ whole genome shotgun (WGS) entry which is preliminary data.</text>
</comment>
<evidence type="ECO:0000256" key="2">
    <source>
        <dbReference type="ARBA" id="ARBA00022679"/>
    </source>
</evidence>
<dbReference type="AlphaFoldDB" id="A0A835QN75"/>
<dbReference type="OrthoDB" id="3366at2759"/>
<dbReference type="Pfam" id="PF00370">
    <property type="entry name" value="FGGY_N"/>
    <property type="match status" value="1"/>
</dbReference>
<feature type="domain" description="Carbohydrate kinase FGGY N-terminal" evidence="4">
    <location>
        <begin position="37"/>
        <end position="111"/>
    </location>
</feature>
<dbReference type="Proteomes" id="UP000636800">
    <property type="component" value="Chromosome 7"/>
</dbReference>
<dbReference type="InterPro" id="IPR043129">
    <property type="entry name" value="ATPase_NBD"/>
</dbReference>
<dbReference type="Gene3D" id="3.30.420.40">
    <property type="match status" value="2"/>
</dbReference>
<reference evidence="5 6" key="1">
    <citation type="journal article" date="2020" name="Nat. Food">
        <title>A phased Vanilla planifolia genome enables genetic improvement of flavour and production.</title>
        <authorList>
            <person name="Hasing T."/>
            <person name="Tang H."/>
            <person name="Brym M."/>
            <person name="Khazi F."/>
            <person name="Huang T."/>
            <person name="Chambers A.H."/>
        </authorList>
    </citation>
    <scope>NUCLEOTIDE SEQUENCE [LARGE SCALE GENOMIC DNA]</scope>
    <source>
        <tissue evidence="5">Leaf</tissue>
    </source>
</reference>
<dbReference type="InterPro" id="IPR018484">
    <property type="entry name" value="FGGY_N"/>
</dbReference>
<evidence type="ECO:0000256" key="1">
    <source>
        <dbReference type="ARBA" id="ARBA00009156"/>
    </source>
</evidence>
<dbReference type="GO" id="GO:0005739">
    <property type="term" value="C:mitochondrion"/>
    <property type="evidence" value="ECO:0007669"/>
    <property type="project" value="TreeGrafter"/>
</dbReference>
<dbReference type="SUPFAM" id="SSF53067">
    <property type="entry name" value="Actin-like ATPase domain"/>
    <property type="match status" value="2"/>
</dbReference>
<dbReference type="GO" id="GO:0004370">
    <property type="term" value="F:glycerol kinase activity"/>
    <property type="evidence" value="ECO:0007669"/>
    <property type="project" value="TreeGrafter"/>
</dbReference>
<keyword evidence="3" id="KW-0418">Kinase</keyword>
<organism evidence="5 6">
    <name type="scientific">Vanilla planifolia</name>
    <name type="common">Vanilla</name>
    <dbReference type="NCBI Taxonomy" id="51239"/>
    <lineage>
        <taxon>Eukaryota</taxon>
        <taxon>Viridiplantae</taxon>
        <taxon>Streptophyta</taxon>
        <taxon>Embryophyta</taxon>
        <taxon>Tracheophyta</taxon>
        <taxon>Spermatophyta</taxon>
        <taxon>Magnoliopsida</taxon>
        <taxon>Liliopsida</taxon>
        <taxon>Asparagales</taxon>
        <taxon>Orchidaceae</taxon>
        <taxon>Vanilloideae</taxon>
        <taxon>Vanilleae</taxon>
        <taxon>Vanilla</taxon>
    </lineage>
</organism>